<evidence type="ECO:0000256" key="1">
    <source>
        <dbReference type="ARBA" id="ARBA00007435"/>
    </source>
</evidence>
<dbReference type="Gene3D" id="3.40.1440.10">
    <property type="entry name" value="GIY-YIG endonuclease"/>
    <property type="match status" value="1"/>
</dbReference>
<dbReference type="PANTHER" id="PTHR34477:SF1">
    <property type="entry name" value="UPF0213 PROTEIN YHBQ"/>
    <property type="match status" value="1"/>
</dbReference>
<dbReference type="InterPro" id="IPR035901">
    <property type="entry name" value="GIY-YIG_endonuc_sf"/>
</dbReference>
<proteinExistence type="inferred from homology"/>
<evidence type="ECO:0000259" key="2">
    <source>
        <dbReference type="PROSITE" id="PS50164"/>
    </source>
</evidence>
<dbReference type="SUPFAM" id="SSF82771">
    <property type="entry name" value="GIY-YIG endonuclease"/>
    <property type="match status" value="1"/>
</dbReference>
<name>A0ABT2FM86_9GAMM</name>
<comment type="caution">
    <text evidence="3">The sequence shown here is derived from an EMBL/GenBank/DDBJ whole genome shotgun (WGS) entry which is preliminary data.</text>
</comment>
<dbReference type="RefSeq" id="WP_238896929.1">
    <property type="nucleotide sequence ID" value="NZ_JAKOGG010000009.1"/>
</dbReference>
<accession>A0ABT2FM86</accession>
<protein>
    <submittedName>
        <fullName evidence="3">GIY-YIG nuclease family protein</fullName>
    </submittedName>
</protein>
<dbReference type="PROSITE" id="PS50164">
    <property type="entry name" value="GIY_YIG"/>
    <property type="match status" value="1"/>
</dbReference>
<dbReference type="Pfam" id="PF01541">
    <property type="entry name" value="GIY-YIG"/>
    <property type="match status" value="1"/>
</dbReference>
<reference evidence="3 4" key="1">
    <citation type="submission" date="2022-02" db="EMBL/GenBank/DDBJ databases">
        <authorList>
            <person name="Zhuang L."/>
        </authorList>
    </citation>
    <scope>NUCLEOTIDE SEQUENCE [LARGE SCALE GENOMIC DNA]</scope>
    <source>
        <strain evidence="3 4">C32</strain>
    </source>
</reference>
<reference evidence="4" key="2">
    <citation type="submission" date="2023-07" db="EMBL/GenBank/DDBJ databases">
        <title>Shewanella mangrovi sp. nov., an acetaldehyde- degrading bacterium isolated from mangrove sediment.</title>
        <authorList>
            <person name="Liu Y."/>
        </authorList>
    </citation>
    <scope>NUCLEOTIDE SEQUENCE [LARGE SCALE GENOMIC DNA]</scope>
    <source>
        <strain evidence="4">C32</strain>
    </source>
</reference>
<dbReference type="Proteomes" id="UP001201549">
    <property type="component" value="Unassembled WGS sequence"/>
</dbReference>
<comment type="similarity">
    <text evidence="1">Belongs to the UPF0213 family.</text>
</comment>
<evidence type="ECO:0000313" key="4">
    <source>
        <dbReference type="Proteomes" id="UP001201549"/>
    </source>
</evidence>
<gene>
    <name evidence="3" type="ORF">L9G74_13465</name>
</gene>
<dbReference type="EMBL" id="JAKOGG010000009">
    <property type="protein sequence ID" value="MCS4557454.1"/>
    <property type="molecule type" value="Genomic_DNA"/>
</dbReference>
<dbReference type="PANTHER" id="PTHR34477">
    <property type="entry name" value="UPF0213 PROTEIN YHBQ"/>
    <property type="match status" value="1"/>
</dbReference>
<feature type="domain" description="GIY-YIG" evidence="2">
    <location>
        <begin position="5"/>
        <end position="82"/>
    </location>
</feature>
<dbReference type="InterPro" id="IPR050190">
    <property type="entry name" value="UPF0213_domain"/>
</dbReference>
<dbReference type="InterPro" id="IPR000305">
    <property type="entry name" value="GIY-YIG_endonuc"/>
</dbReference>
<sequence>MTEVTQWHLYMIRCHGGELYTGVTTDVARRFKEHQAGGAKAAKYLRGRGPLQLAYSELIGDKRTAHQREWQVKQLTRAQKLQLIAKKAQGSN</sequence>
<keyword evidence="4" id="KW-1185">Reference proteome</keyword>
<organism evidence="3 4">
    <name type="scientific">Shewanella electrica</name>
    <dbReference type="NCBI Taxonomy" id="515560"/>
    <lineage>
        <taxon>Bacteria</taxon>
        <taxon>Pseudomonadati</taxon>
        <taxon>Pseudomonadota</taxon>
        <taxon>Gammaproteobacteria</taxon>
        <taxon>Alteromonadales</taxon>
        <taxon>Shewanellaceae</taxon>
        <taxon>Shewanella</taxon>
    </lineage>
</organism>
<evidence type="ECO:0000313" key="3">
    <source>
        <dbReference type="EMBL" id="MCS4557454.1"/>
    </source>
</evidence>
<dbReference type="CDD" id="cd10456">
    <property type="entry name" value="GIY-YIG_UPF0213"/>
    <property type="match status" value="1"/>
</dbReference>